<dbReference type="RefSeq" id="WP_088812821.1">
    <property type="nucleotide sequence ID" value="NZ_FYEX01000001.1"/>
</dbReference>
<dbReference type="InterPro" id="IPR029063">
    <property type="entry name" value="SAM-dependent_MTases_sf"/>
</dbReference>
<sequence length="194" mass="21320">MMRSDFAAIAKWIKPGSQVLDVGCGDGTLLNYLKESKSAHVYGVELADDKVLACAQKGLNIVQQNLEGGLALFEDNSFDTVILSQTLQTIHQTARILSEIARVGNECIVSFPNFGHWSHRASVALGRMPVSKSLPYQWYDTPNVRVLTIADFEALAPAVGLQLLDRVVLHDGQAVQFLPNLRGSLAIYRARRAK</sequence>
<gene>
    <name evidence="1" type="ORF">SAMN06295916_0971</name>
</gene>
<dbReference type="SUPFAM" id="SSF53335">
    <property type="entry name" value="S-adenosyl-L-methionine-dependent methyltransferases"/>
    <property type="match status" value="1"/>
</dbReference>
<proteinExistence type="predicted"/>
<dbReference type="InterPro" id="IPR050508">
    <property type="entry name" value="Methyltransf_Superfamily"/>
</dbReference>
<dbReference type="EMBL" id="FYEX01000001">
    <property type="protein sequence ID" value="SNC63842.1"/>
    <property type="molecule type" value="Genomic_DNA"/>
</dbReference>
<keyword evidence="2" id="KW-1185">Reference proteome</keyword>
<evidence type="ECO:0000313" key="2">
    <source>
        <dbReference type="Proteomes" id="UP000197215"/>
    </source>
</evidence>
<accession>A0A212TCV4</accession>
<reference evidence="1 2" key="1">
    <citation type="submission" date="2017-06" db="EMBL/GenBank/DDBJ databases">
        <authorList>
            <person name="Kim H.J."/>
            <person name="Triplett B.A."/>
        </authorList>
    </citation>
    <scope>NUCLEOTIDE SEQUENCE [LARGE SCALE GENOMIC DNA]</scope>
    <source>
        <strain evidence="1 2">MWH-VicM1</strain>
    </source>
</reference>
<name>A0A212TCV4_9BURK</name>
<dbReference type="InterPro" id="IPR010743">
    <property type="entry name" value="Methionine_synth_MetW"/>
</dbReference>
<dbReference type="GO" id="GO:0008168">
    <property type="term" value="F:methyltransferase activity"/>
    <property type="evidence" value="ECO:0007669"/>
    <property type="project" value="TreeGrafter"/>
</dbReference>
<dbReference type="CDD" id="cd02440">
    <property type="entry name" value="AdoMet_MTases"/>
    <property type="match status" value="1"/>
</dbReference>
<dbReference type="NCBIfam" id="TIGR02081">
    <property type="entry name" value="metW"/>
    <property type="match status" value="1"/>
</dbReference>
<protein>
    <submittedName>
        <fullName evidence="1">Methionine biosynthesis protein MetW</fullName>
    </submittedName>
</protein>
<dbReference type="OrthoDB" id="9792690at2"/>
<dbReference type="PANTHER" id="PTHR42912">
    <property type="entry name" value="METHYLTRANSFERASE"/>
    <property type="match status" value="1"/>
</dbReference>
<dbReference type="Proteomes" id="UP000197215">
    <property type="component" value="Unassembled WGS sequence"/>
</dbReference>
<dbReference type="Pfam" id="PF07021">
    <property type="entry name" value="MetW"/>
    <property type="match status" value="1"/>
</dbReference>
<organism evidence="1 2">
    <name type="scientific">Polynucleobacter victoriensis</name>
    <dbReference type="NCBI Taxonomy" id="2049319"/>
    <lineage>
        <taxon>Bacteria</taxon>
        <taxon>Pseudomonadati</taxon>
        <taxon>Pseudomonadota</taxon>
        <taxon>Betaproteobacteria</taxon>
        <taxon>Burkholderiales</taxon>
        <taxon>Burkholderiaceae</taxon>
        <taxon>Polynucleobacter</taxon>
    </lineage>
</organism>
<dbReference type="PANTHER" id="PTHR42912:SF58">
    <property type="entry name" value="BLR1400 PROTEIN"/>
    <property type="match status" value="1"/>
</dbReference>
<dbReference type="AlphaFoldDB" id="A0A212TCV4"/>
<evidence type="ECO:0000313" key="1">
    <source>
        <dbReference type="EMBL" id="SNC63842.1"/>
    </source>
</evidence>
<dbReference type="Gene3D" id="3.40.50.150">
    <property type="entry name" value="Vaccinia Virus protein VP39"/>
    <property type="match status" value="1"/>
</dbReference>